<dbReference type="InterPro" id="IPR008869">
    <property type="entry name" value="MlaC/ttg2D"/>
</dbReference>
<protein>
    <submittedName>
        <fullName evidence="1">Putative toluene tolerance protein</fullName>
    </submittedName>
</protein>
<gene>
    <name evidence="1" type="ORF">CARN2_1409</name>
</gene>
<organism evidence="1">
    <name type="scientific">mine drainage metagenome</name>
    <dbReference type="NCBI Taxonomy" id="410659"/>
    <lineage>
        <taxon>unclassified sequences</taxon>
        <taxon>metagenomes</taxon>
        <taxon>ecological metagenomes</taxon>
    </lineage>
</organism>
<accession>E6PNP8</accession>
<dbReference type="EMBL" id="CABM01000027">
    <property type="protein sequence ID" value="CBH96550.1"/>
    <property type="molecule type" value="Genomic_DNA"/>
</dbReference>
<sequence>MFRTFKTALLLPALALGLLAAAPAARADTPAPVQVIQKLTDSVMDAVNNDPALKSGDPQKVMQLVETKVLPFVDFQHMTASAVGRYWRQATPAQQKELQQQFKLLLIHTYSGAVSQIKNQKVEYLPFRAAPNATNVVVRTRVLNNGEPIQLDYRLVKMDNDWKIADVNVMGIWLVDNYRGVFAQEIGQKGVEGLIQTLTTRNKELAHASSAKG</sequence>
<dbReference type="Gene3D" id="3.10.450.50">
    <property type="match status" value="1"/>
</dbReference>
<dbReference type="PIRSF" id="PIRSF004649">
    <property type="entry name" value="MlaC"/>
    <property type="match status" value="1"/>
</dbReference>
<proteinExistence type="predicted"/>
<comment type="caution">
    <text evidence="1">The sequence shown here is derived from an EMBL/GenBank/DDBJ whole genome shotgun (WGS) entry which is preliminary data.</text>
</comment>
<dbReference type="Gene3D" id="1.10.10.640">
    <property type="entry name" value="phospholipid-binding protein"/>
    <property type="match status" value="1"/>
</dbReference>
<evidence type="ECO:0000313" key="1">
    <source>
        <dbReference type="EMBL" id="CBH96550.1"/>
    </source>
</evidence>
<reference evidence="1" key="1">
    <citation type="submission" date="2009-10" db="EMBL/GenBank/DDBJ databases">
        <title>Diversity of trophic interactions inside an arsenic-rich microbial ecosystem.</title>
        <authorList>
            <person name="Bertin P.N."/>
            <person name="Heinrich-Salmeron A."/>
            <person name="Pelletier E."/>
            <person name="Goulhen-Chollet F."/>
            <person name="Arsene-Ploetze F."/>
            <person name="Gallien S."/>
            <person name="Calteau A."/>
            <person name="Vallenet D."/>
            <person name="Casiot C."/>
            <person name="Chane-Woon-Ming B."/>
            <person name="Giloteaux L."/>
            <person name="Barakat M."/>
            <person name="Bonnefoy V."/>
            <person name="Bruneel O."/>
            <person name="Chandler M."/>
            <person name="Cleiss J."/>
            <person name="Duran R."/>
            <person name="Elbaz-Poulichet F."/>
            <person name="Fonknechten N."/>
            <person name="Lauga B."/>
            <person name="Mornico D."/>
            <person name="Ortet P."/>
            <person name="Schaeffer C."/>
            <person name="Siguier P."/>
            <person name="Alexander Thil Smith A."/>
            <person name="Van Dorsselaer A."/>
            <person name="Weissenbach J."/>
            <person name="Medigue C."/>
            <person name="Le Paslier D."/>
        </authorList>
    </citation>
    <scope>NUCLEOTIDE SEQUENCE</scope>
</reference>
<dbReference type="Pfam" id="PF05494">
    <property type="entry name" value="MlaC"/>
    <property type="match status" value="1"/>
</dbReference>
<dbReference type="AlphaFoldDB" id="E6PNP8"/>
<dbReference type="PANTHER" id="PTHR36573">
    <property type="entry name" value="INTERMEMBRANE PHOSPHOLIPID TRANSPORT SYSTEM BINDING PROTEIN MLAC"/>
    <property type="match status" value="1"/>
</dbReference>
<name>E6PNP8_9ZZZZ</name>
<dbReference type="PANTHER" id="PTHR36573:SF1">
    <property type="entry name" value="INTERMEMBRANE PHOSPHOLIPID TRANSPORT SYSTEM BINDING PROTEIN MLAC"/>
    <property type="match status" value="1"/>
</dbReference>